<dbReference type="InterPro" id="IPR036890">
    <property type="entry name" value="HATPase_C_sf"/>
</dbReference>
<dbReference type="PRINTS" id="PR00344">
    <property type="entry name" value="BCTRLSENSOR"/>
</dbReference>
<dbReference type="SUPFAM" id="SSF47384">
    <property type="entry name" value="Homodimeric domain of signal transducing histidine kinase"/>
    <property type="match status" value="1"/>
</dbReference>
<dbReference type="CDD" id="cd00082">
    <property type="entry name" value="HisKA"/>
    <property type="match status" value="1"/>
</dbReference>
<comment type="caution">
    <text evidence="11">The sequence shown here is derived from an EMBL/GenBank/DDBJ whole genome shotgun (WGS) entry which is preliminary data.</text>
</comment>
<reference evidence="11 12" key="1">
    <citation type="journal article" date="2013" name="Mar. Genomics">
        <title>Expression of sulfatases in Rhodopirellula baltica and the diversity of sulfatases in the genus Rhodopirellula.</title>
        <authorList>
            <person name="Wegner C.E."/>
            <person name="Richter-Heitmann T."/>
            <person name="Klindworth A."/>
            <person name="Klockow C."/>
            <person name="Richter M."/>
            <person name="Achstetter T."/>
            <person name="Glockner F.O."/>
            <person name="Harder J."/>
        </authorList>
    </citation>
    <scope>NUCLEOTIDE SEQUENCE [LARGE SCALE GENOMIC DNA]</scope>
    <source>
        <strain evidence="11 12">SH28</strain>
    </source>
</reference>
<evidence type="ECO:0000259" key="10">
    <source>
        <dbReference type="PROSITE" id="PS50109"/>
    </source>
</evidence>
<keyword evidence="4" id="KW-0808">Transferase</keyword>
<evidence type="ECO:0000256" key="2">
    <source>
        <dbReference type="ARBA" id="ARBA00012438"/>
    </source>
</evidence>
<dbReference type="SMART" id="SM00387">
    <property type="entry name" value="HATPase_c"/>
    <property type="match status" value="1"/>
</dbReference>
<dbReference type="CDD" id="cd18773">
    <property type="entry name" value="PDC1_HK_sensor"/>
    <property type="match status" value="1"/>
</dbReference>
<evidence type="ECO:0000313" key="12">
    <source>
        <dbReference type="Proteomes" id="UP000007993"/>
    </source>
</evidence>
<dbReference type="PROSITE" id="PS50109">
    <property type="entry name" value="HIS_KIN"/>
    <property type="match status" value="1"/>
</dbReference>
<keyword evidence="9" id="KW-0812">Transmembrane</keyword>
<evidence type="ECO:0000256" key="6">
    <source>
        <dbReference type="ARBA" id="ARBA00022777"/>
    </source>
</evidence>
<organism evidence="11 12">
    <name type="scientific">Rhodopirellula baltica SH28</name>
    <dbReference type="NCBI Taxonomy" id="993517"/>
    <lineage>
        <taxon>Bacteria</taxon>
        <taxon>Pseudomonadati</taxon>
        <taxon>Planctomycetota</taxon>
        <taxon>Planctomycetia</taxon>
        <taxon>Pirellulales</taxon>
        <taxon>Pirellulaceae</taxon>
        <taxon>Rhodopirellula</taxon>
    </lineage>
</organism>
<proteinExistence type="predicted"/>
<name>K5D9L9_RHOBT</name>
<dbReference type="GO" id="GO:0005524">
    <property type="term" value="F:ATP binding"/>
    <property type="evidence" value="ECO:0007669"/>
    <property type="project" value="UniProtKB-KW"/>
</dbReference>
<evidence type="ECO:0000256" key="9">
    <source>
        <dbReference type="SAM" id="Phobius"/>
    </source>
</evidence>
<feature type="transmembrane region" description="Helical" evidence="9">
    <location>
        <begin position="292"/>
        <end position="314"/>
    </location>
</feature>
<keyword evidence="9" id="KW-0472">Membrane</keyword>
<keyword evidence="9" id="KW-1133">Transmembrane helix</keyword>
<dbReference type="PATRIC" id="fig|993517.3.peg.1360"/>
<comment type="catalytic activity">
    <reaction evidence="1">
        <text>ATP + protein L-histidine = ADP + protein N-phospho-L-histidine.</text>
        <dbReference type="EC" id="2.7.13.3"/>
    </reaction>
</comment>
<dbReference type="Proteomes" id="UP000007993">
    <property type="component" value="Unassembled WGS sequence"/>
</dbReference>
<dbReference type="RefSeq" id="WP_007331173.1">
    <property type="nucleotide sequence ID" value="NZ_AMCW01000028.1"/>
</dbReference>
<dbReference type="PANTHER" id="PTHR42878:SF7">
    <property type="entry name" value="SENSOR HISTIDINE KINASE GLRK"/>
    <property type="match status" value="1"/>
</dbReference>
<evidence type="ECO:0000256" key="3">
    <source>
        <dbReference type="ARBA" id="ARBA00022553"/>
    </source>
</evidence>
<dbReference type="SMART" id="SM00388">
    <property type="entry name" value="HisKA"/>
    <property type="match status" value="1"/>
</dbReference>
<keyword evidence="7 11" id="KW-0067">ATP-binding</keyword>
<sequence>MLLRHVLALLLLIVSPLILIGWFGTATLARQQQQQREQLQQLFAGRLRDLSSNLRPIAQRYETDLGDQLREAKRDLNRLAELRRSTPIVRSVLLVDRDGRLIYPRKPVVDETSEMLWYAALSELARGRPIGEPDEALGLNSDSRSLPSIKGSIPRTRILQLSKASSSNISSTTLSNTSTRWQSWFHEDGLQLVLWLPRSDQTATGVVLERGRWMADLVEALPATSADESGRYELRDSTDRTVYRWGDSSETIAPIQPLATVRMEAPWNGWRLIYTPSTDASPGWLADGTVPLLATLLALATTLLLLGAYVMTTIRRQMALAQQRVSFASHVSHELRTPLTNIRLYAELAKRDLDSETTSSSDKPNQRGRLLERLDVIEEESQRLSRLVTGVLDMVSGKGKLRPTIEAPDQIIRRVVESFAPAFESLEIKTNLKLNANETIPIDTDVIELVLVNLLSNVEKYAASGKRATLTSVQTATLITIDVIDKGPGITKSEAKRIFEPFERLDDSLSAPAGTGLGLAIARNAARRHGGELTWIPSESGSHFRFTLQPVNPTSNRVSSSQTEPS</sequence>
<evidence type="ECO:0000313" key="11">
    <source>
        <dbReference type="EMBL" id="EKK03437.1"/>
    </source>
</evidence>
<evidence type="ECO:0000256" key="1">
    <source>
        <dbReference type="ARBA" id="ARBA00000085"/>
    </source>
</evidence>
<dbReference type="InterPro" id="IPR036097">
    <property type="entry name" value="HisK_dim/P_sf"/>
</dbReference>
<keyword evidence="6" id="KW-0418">Kinase</keyword>
<feature type="domain" description="Histidine kinase" evidence="10">
    <location>
        <begin position="330"/>
        <end position="552"/>
    </location>
</feature>
<keyword evidence="8" id="KW-0902">Two-component regulatory system</keyword>
<dbReference type="EC" id="2.7.13.3" evidence="2"/>
<evidence type="ECO:0000256" key="8">
    <source>
        <dbReference type="ARBA" id="ARBA00023012"/>
    </source>
</evidence>
<dbReference type="InterPro" id="IPR003661">
    <property type="entry name" value="HisK_dim/P_dom"/>
</dbReference>
<dbReference type="SUPFAM" id="SSF55874">
    <property type="entry name" value="ATPase domain of HSP90 chaperone/DNA topoisomerase II/histidine kinase"/>
    <property type="match status" value="1"/>
</dbReference>
<dbReference type="Pfam" id="PF02518">
    <property type="entry name" value="HATPase_c"/>
    <property type="match status" value="1"/>
</dbReference>
<keyword evidence="5" id="KW-0547">Nucleotide-binding</keyword>
<dbReference type="Gene3D" id="3.30.565.10">
    <property type="entry name" value="Histidine kinase-like ATPase, C-terminal domain"/>
    <property type="match status" value="1"/>
</dbReference>
<keyword evidence="3" id="KW-0597">Phosphoprotein</keyword>
<dbReference type="Pfam" id="PF00512">
    <property type="entry name" value="HisKA"/>
    <property type="match status" value="1"/>
</dbReference>
<evidence type="ECO:0000256" key="7">
    <source>
        <dbReference type="ARBA" id="ARBA00022840"/>
    </source>
</evidence>
<dbReference type="AlphaFoldDB" id="K5D9L9"/>
<dbReference type="GO" id="GO:0030295">
    <property type="term" value="F:protein kinase activator activity"/>
    <property type="evidence" value="ECO:0007669"/>
    <property type="project" value="TreeGrafter"/>
</dbReference>
<protein>
    <recommendedName>
        <fullName evidence="2">histidine kinase</fullName>
        <ecNumber evidence="2">2.7.13.3</ecNumber>
    </recommendedName>
</protein>
<dbReference type="GO" id="GO:0000156">
    <property type="term" value="F:phosphorelay response regulator activity"/>
    <property type="evidence" value="ECO:0007669"/>
    <property type="project" value="TreeGrafter"/>
</dbReference>
<gene>
    <name evidence="11" type="ORF">RBSH_01241</name>
</gene>
<evidence type="ECO:0000256" key="4">
    <source>
        <dbReference type="ARBA" id="ARBA00022679"/>
    </source>
</evidence>
<evidence type="ECO:0000256" key="5">
    <source>
        <dbReference type="ARBA" id="ARBA00022741"/>
    </source>
</evidence>
<accession>K5D9L9</accession>
<dbReference type="InterPro" id="IPR050351">
    <property type="entry name" value="BphY/WalK/GraS-like"/>
</dbReference>
<dbReference type="PANTHER" id="PTHR42878">
    <property type="entry name" value="TWO-COMPONENT HISTIDINE KINASE"/>
    <property type="match status" value="1"/>
</dbReference>
<dbReference type="GO" id="GO:0000155">
    <property type="term" value="F:phosphorelay sensor kinase activity"/>
    <property type="evidence" value="ECO:0007669"/>
    <property type="project" value="InterPro"/>
</dbReference>
<dbReference type="CDD" id="cd00075">
    <property type="entry name" value="HATPase"/>
    <property type="match status" value="1"/>
</dbReference>
<dbReference type="Gene3D" id="1.10.287.130">
    <property type="match status" value="1"/>
</dbReference>
<dbReference type="InterPro" id="IPR005467">
    <property type="entry name" value="His_kinase_dom"/>
</dbReference>
<dbReference type="GO" id="GO:0007234">
    <property type="term" value="P:osmosensory signaling via phosphorelay pathway"/>
    <property type="evidence" value="ECO:0007669"/>
    <property type="project" value="TreeGrafter"/>
</dbReference>
<dbReference type="InterPro" id="IPR004358">
    <property type="entry name" value="Sig_transdc_His_kin-like_C"/>
</dbReference>
<dbReference type="InterPro" id="IPR003594">
    <property type="entry name" value="HATPase_dom"/>
</dbReference>
<dbReference type="EMBL" id="AMCW01000028">
    <property type="protein sequence ID" value="EKK03437.1"/>
    <property type="molecule type" value="Genomic_DNA"/>
</dbReference>